<evidence type="ECO:0000313" key="1">
    <source>
        <dbReference type="EMBL" id="KAL0402964.1"/>
    </source>
</evidence>
<dbReference type="PANTHER" id="PTHR36792">
    <property type="entry name" value="EXPRESSED PROTEIN"/>
    <property type="match status" value="1"/>
</dbReference>
<comment type="caution">
    <text evidence="1">The sequence shown here is derived from an EMBL/GenBank/DDBJ whole genome shotgun (WGS) entry which is preliminary data.</text>
</comment>
<gene>
    <name evidence="1" type="ORF">Sradi_1937200</name>
</gene>
<accession>A0AAW2TEM6</accession>
<dbReference type="AlphaFoldDB" id="A0AAW2TEM6"/>
<sequence length="79" mass="8857">MEAPDNSEQMRRMPLAEAVADCVKRWFTDTLREAKAGDTSMQVLVAQMYNNGYGIRRDGHKVEELGLAGLQGDDHLYGK</sequence>
<proteinExistence type="predicted"/>
<dbReference type="PANTHER" id="PTHR36792:SF15">
    <property type="entry name" value="SEL1 REPEAT-CONTAINING PROTEIN"/>
    <property type="match status" value="1"/>
</dbReference>
<reference evidence="1" key="1">
    <citation type="submission" date="2020-06" db="EMBL/GenBank/DDBJ databases">
        <authorList>
            <person name="Li T."/>
            <person name="Hu X."/>
            <person name="Zhang T."/>
            <person name="Song X."/>
            <person name="Zhang H."/>
            <person name="Dai N."/>
            <person name="Sheng W."/>
            <person name="Hou X."/>
            <person name="Wei L."/>
        </authorList>
    </citation>
    <scope>NUCLEOTIDE SEQUENCE</scope>
    <source>
        <strain evidence="1">G02</strain>
        <tissue evidence="1">Leaf</tissue>
    </source>
</reference>
<dbReference type="EMBL" id="JACGWJ010000008">
    <property type="protein sequence ID" value="KAL0402964.1"/>
    <property type="molecule type" value="Genomic_DNA"/>
</dbReference>
<protein>
    <submittedName>
        <fullName evidence="1">Uncharacterized protein</fullName>
    </submittedName>
</protein>
<reference evidence="1" key="2">
    <citation type="journal article" date="2024" name="Plant">
        <title>Genomic evolution and insights into agronomic trait innovations of Sesamum species.</title>
        <authorList>
            <person name="Miao H."/>
            <person name="Wang L."/>
            <person name="Qu L."/>
            <person name="Liu H."/>
            <person name="Sun Y."/>
            <person name="Le M."/>
            <person name="Wang Q."/>
            <person name="Wei S."/>
            <person name="Zheng Y."/>
            <person name="Lin W."/>
            <person name="Duan Y."/>
            <person name="Cao H."/>
            <person name="Xiong S."/>
            <person name="Wang X."/>
            <person name="Wei L."/>
            <person name="Li C."/>
            <person name="Ma Q."/>
            <person name="Ju M."/>
            <person name="Zhao R."/>
            <person name="Li G."/>
            <person name="Mu C."/>
            <person name="Tian Q."/>
            <person name="Mei H."/>
            <person name="Zhang T."/>
            <person name="Gao T."/>
            <person name="Zhang H."/>
        </authorList>
    </citation>
    <scope>NUCLEOTIDE SEQUENCE</scope>
    <source>
        <strain evidence="1">G02</strain>
    </source>
</reference>
<name>A0AAW2TEM6_SESRA</name>
<organism evidence="1">
    <name type="scientific">Sesamum radiatum</name>
    <name type="common">Black benniseed</name>
    <dbReference type="NCBI Taxonomy" id="300843"/>
    <lineage>
        <taxon>Eukaryota</taxon>
        <taxon>Viridiplantae</taxon>
        <taxon>Streptophyta</taxon>
        <taxon>Embryophyta</taxon>
        <taxon>Tracheophyta</taxon>
        <taxon>Spermatophyta</taxon>
        <taxon>Magnoliopsida</taxon>
        <taxon>eudicotyledons</taxon>
        <taxon>Gunneridae</taxon>
        <taxon>Pentapetalae</taxon>
        <taxon>asterids</taxon>
        <taxon>lamiids</taxon>
        <taxon>Lamiales</taxon>
        <taxon>Pedaliaceae</taxon>
        <taxon>Sesamum</taxon>
    </lineage>
</organism>